<proteinExistence type="predicted"/>
<sequence>MRSFVQTNSTTSNQTFQTIQNYRAKTKRILRSKKLIPIENLFETTKEMQKSALKQVCTWKQYGATLSIDQKSGDRIIKEGHFEDLVDYFLLTSIFPENDFRSFLYIYNRFCSFTEAMGIFLDRSQSHKNKMEIQNQTQVKKCKNNSIFMVLESWFKFAPKDFYQNQEYVESEVLHFLKKKIIQIDNLSSLQFITKVKRSFQKKTEPERFENLLNQMSNQYKTGLKVRKFQEEICGENINSLHKLSVCSLSSIEVARQLTLMDFEMFCSVNFRDFISYFSIGTLDKVILTKKCPSLAHAMERFSQMKRWTAAVILSAGRWISPWRKQKTGSGTRRKTESIFKRSPLSRSGTPKKFVTGKNEGKLNKSKQQRGKEGWSPRQLKKELLKNEKLAKQRSQVIGWFIDVAKELKKLKNFHSFFAIVAGFQLNSINRLDKTWALLPINYKRSLDSLTTSTSKRNNYRKYRQELKTLLPPAIPCLEIMIYDLLKFHYFDQDRPDKKCLKIINWGKYWKITKYLKRITHLRSQSYCFNKCEKISEIIDNKDPPSEKILYEYSEKLEPISKLKYGHLVIGAQIKLNQLKEIKNNEKGDQSVYGKENENEQPFDVEGHGCWSEELRLPIGKTKYILNDEIAEEKRILQELDDTIDENSCLIEKIITPSKFKNYNKKMRKKSKNKKKYNAFNEEEFVIVGATKEWLIKYICSEKGASSKFVEDFMLTYRCFMEPLELFALIKYRYHIKARENLKGKKLQIFKKKIQKKLKIRVFSILKKWITKYSNDFYCDPKLEHKVKKFASDIFKNEKNMSGVAKIVLDTLKRMESNPTLCKHRNTIATIRIVPKSRYPKNLKKFTFLDLDTLELARQLTLIESYMFYQINDKEYLGQSWTKKDKMDRAPNIYKLSQFFNQISLWLASEILLYKKVKKRTQALKKCINLAIKCKEIKNFNACQEITATLSNPAVHRLKKTWNGLSTKSKDRWKVISDLLSRNCNFQNIRKVLDTVVPPAIPYLGLYLSDLVFVDEANTDYLMSKNGRTKLINFEKHRQTSTILSKVNRFKKIPYVFHPIREIQNWIIDNTSFDYNLNQLFETSLQFEKRKN</sequence>
<dbReference type="CDD" id="cd00155">
    <property type="entry name" value="RasGEF"/>
    <property type="match status" value="1"/>
</dbReference>
<feature type="domain" description="N-terminal Ras-GEF" evidence="5">
    <location>
        <begin position="73"/>
        <end position="217"/>
    </location>
</feature>
<gene>
    <name evidence="6" type="ORF">M0813_03239</name>
</gene>
<name>A0ABQ8XZR8_9EUKA</name>
<reference evidence="6" key="1">
    <citation type="submission" date="2022-08" db="EMBL/GenBank/DDBJ databases">
        <title>Novel sulfate-reducing endosymbionts in the free-living metamonad Anaeramoeba.</title>
        <authorList>
            <person name="Jerlstrom-Hultqvist J."/>
            <person name="Cepicka I."/>
            <person name="Gallot-Lavallee L."/>
            <person name="Salas-Leiva D."/>
            <person name="Curtis B.A."/>
            <person name="Zahonova K."/>
            <person name="Pipaliya S."/>
            <person name="Dacks J."/>
            <person name="Roger A.J."/>
        </authorList>
    </citation>
    <scope>NUCLEOTIDE SEQUENCE</scope>
    <source>
        <strain evidence="6">Schooner1</strain>
    </source>
</reference>
<dbReference type="Proteomes" id="UP001150062">
    <property type="component" value="Unassembled WGS sequence"/>
</dbReference>
<evidence type="ECO:0000256" key="1">
    <source>
        <dbReference type="ARBA" id="ARBA00022658"/>
    </source>
</evidence>
<dbReference type="PANTHER" id="PTHR23113">
    <property type="entry name" value="GUANINE NUCLEOTIDE EXCHANGE FACTOR"/>
    <property type="match status" value="1"/>
</dbReference>
<evidence type="ECO:0000259" key="4">
    <source>
        <dbReference type="PROSITE" id="PS50009"/>
    </source>
</evidence>
<accession>A0ABQ8XZR8</accession>
<dbReference type="PROSITE" id="PS50009">
    <property type="entry name" value="RASGEF_CAT"/>
    <property type="match status" value="2"/>
</dbReference>
<feature type="domain" description="Ras-GEF" evidence="4">
    <location>
        <begin position="852"/>
        <end position="1090"/>
    </location>
</feature>
<feature type="domain" description="Ras-GEF" evidence="4">
    <location>
        <begin position="250"/>
        <end position="560"/>
    </location>
</feature>
<dbReference type="InterPro" id="IPR036964">
    <property type="entry name" value="RASGEF_cat_dom_sf"/>
</dbReference>
<dbReference type="CDD" id="cd06224">
    <property type="entry name" value="REM"/>
    <property type="match status" value="1"/>
</dbReference>
<evidence type="ECO:0000313" key="6">
    <source>
        <dbReference type="EMBL" id="KAJ6238006.1"/>
    </source>
</evidence>
<dbReference type="PANTHER" id="PTHR23113:SF368">
    <property type="entry name" value="CELL DIVISION CONTROL PROTEIN 25"/>
    <property type="match status" value="1"/>
</dbReference>
<dbReference type="Gene3D" id="1.10.840.10">
    <property type="entry name" value="Ras guanine-nucleotide exchange factors catalytic domain"/>
    <property type="match status" value="2"/>
</dbReference>
<evidence type="ECO:0000256" key="2">
    <source>
        <dbReference type="PROSITE-ProRule" id="PRU00168"/>
    </source>
</evidence>
<dbReference type="Gene3D" id="1.20.870.10">
    <property type="entry name" value="Son of sevenless (SoS) protein Chain: S domain 1"/>
    <property type="match status" value="2"/>
</dbReference>
<protein>
    <submittedName>
        <fullName evidence="6">Guanine nucleotide exchange factor</fullName>
    </submittedName>
</protein>
<comment type="caution">
    <text evidence="6">The sequence shown here is derived from an EMBL/GenBank/DDBJ whole genome shotgun (WGS) entry which is preliminary data.</text>
</comment>
<dbReference type="EMBL" id="JAOAOG010000234">
    <property type="protein sequence ID" value="KAJ6238006.1"/>
    <property type="molecule type" value="Genomic_DNA"/>
</dbReference>
<dbReference type="InterPro" id="IPR019804">
    <property type="entry name" value="Ras_G-nucl-exch_fac_CS"/>
</dbReference>
<dbReference type="PROSITE" id="PS50212">
    <property type="entry name" value="RASGEF_NTER"/>
    <property type="match status" value="2"/>
</dbReference>
<evidence type="ECO:0000256" key="3">
    <source>
        <dbReference type="SAM" id="MobiDB-lite"/>
    </source>
</evidence>
<feature type="region of interest" description="Disordered" evidence="3">
    <location>
        <begin position="324"/>
        <end position="378"/>
    </location>
</feature>
<dbReference type="SMART" id="SM00147">
    <property type="entry name" value="RasGEF"/>
    <property type="match status" value="2"/>
</dbReference>
<dbReference type="InterPro" id="IPR001895">
    <property type="entry name" value="RASGEF_cat_dom"/>
</dbReference>
<dbReference type="InterPro" id="IPR008937">
    <property type="entry name" value="Ras-like_GEF"/>
</dbReference>
<dbReference type="SMART" id="SM00229">
    <property type="entry name" value="RasGEFN"/>
    <property type="match status" value="1"/>
</dbReference>
<organism evidence="6 7">
    <name type="scientific">Anaeramoeba flamelloides</name>
    <dbReference type="NCBI Taxonomy" id="1746091"/>
    <lineage>
        <taxon>Eukaryota</taxon>
        <taxon>Metamonada</taxon>
        <taxon>Anaeramoebidae</taxon>
        <taxon>Anaeramoeba</taxon>
    </lineage>
</organism>
<dbReference type="InterPro" id="IPR023578">
    <property type="entry name" value="Ras_GEF_dom_sf"/>
</dbReference>
<dbReference type="InterPro" id="IPR000651">
    <property type="entry name" value="Ras-like_Gua-exchang_fac_N"/>
</dbReference>
<keyword evidence="1 2" id="KW-0344">Guanine-nucleotide releasing factor</keyword>
<dbReference type="Pfam" id="PF00617">
    <property type="entry name" value="RasGEF"/>
    <property type="match status" value="3"/>
</dbReference>
<keyword evidence="7" id="KW-1185">Reference proteome</keyword>
<dbReference type="SUPFAM" id="SSF48366">
    <property type="entry name" value="Ras GEF"/>
    <property type="match status" value="3"/>
</dbReference>
<feature type="domain" description="N-terminal Ras-GEF" evidence="5">
    <location>
        <begin position="683"/>
        <end position="816"/>
    </location>
</feature>
<dbReference type="Pfam" id="PF00618">
    <property type="entry name" value="RasGEF_N"/>
    <property type="match status" value="2"/>
</dbReference>
<evidence type="ECO:0000313" key="7">
    <source>
        <dbReference type="Proteomes" id="UP001150062"/>
    </source>
</evidence>
<dbReference type="PROSITE" id="PS00720">
    <property type="entry name" value="RASGEF"/>
    <property type="match status" value="1"/>
</dbReference>
<evidence type="ECO:0000259" key="5">
    <source>
        <dbReference type="PROSITE" id="PS50212"/>
    </source>
</evidence>